<reference evidence="1" key="1">
    <citation type="submission" date="2020-04" db="EMBL/GenBank/DDBJ databases">
        <authorList>
            <person name="Chiriac C."/>
            <person name="Salcher M."/>
            <person name="Ghai R."/>
            <person name="Kavagutti S V."/>
        </authorList>
    </citation>
    <scope>NUCLEOTIDE SEQUENCE</scope>
</reference>
<dbReference type="EMBL" id="LR796248">
    <property type="protein sequence ID" value="CAB4130536.1"/>
    <property type="molecule type" value="Genomic_DNA"/>
</dbReference>
<evidence type="ECO:0000313" key="1">
    <source>
        <dbReference type="EMBL" id="CAB4130536.1"/>
    </source>
</evidence>
<organism evidence="1">
    <name type="scientific">uncultured Caudovirales phage</name>
    <dbReference type="NCBI Taxonomy" id="2100421"/>
    <lineage>
        <taxon>Viruses</taxon>
        <taxon>Duplodnaviria</taxon>
        <taxon>Heunggongvirae</taxon>
        <taxon>Uroviricota</taxon>
        <taxon>Caudoviricetes</taxon>
        <taxon>Peduoviridae</taxon>
        <taxon>Maltschvirus</taxon>
        <taxon>Maltschvirus maltsch</taxon>
    </lineage>
</organism>
<name>A0A6J5LBE5_9CAUD</name>
<accession>A0A6J5LBE5</accession>
<gene>
    <name evidence="1" type="ORF">UFOVP122_4</name>
</gene>
<sequence length="78" mass="9211">MNMKQAAYWEAQENRWHEKYMESEGIVDQLEVKIWEQASRIEFLEGALREVAKVNNKRDRFSDQIDGIIINALGEKNV</sequence>
<protein>
    <submittedName>
        <fullName evidence="1">Uncharacterized protein</fullName>
    </submittedName>
</protein>
<proteinExistence type="predicted"/>